<sequence>MRVAYSKDDLRSAELGELAPLTVVKRLGKFLEGGRRHGEMGSGKIGGILGVSGEVVNVRKTAFRAGCVGTAGCGALLDRRSWVDRHRGSEGHALV</sequence>
<dbReference type="KEGG" id="nmv:NITMOv2_1423"/>
<protein>
    <submittedName>
        <fullName evidence="1">Uncharacterized protein</fullName>
    </submittedName>
</protein>
<accession>A0A0K2GA78</accession>
<dbReference type="AlphaFoldDB" id="A0A0K2GA78"/>
<gene>
    <name evidence="1" type="ORF">NITMOv2_1423</name>
</gene>
<dbReference type="EMBL" id="CP011801">
    <property type="protein sequence ID" value="ALA57850.1"/>
    <property type="molecule type" value="Genomic_DNA"/>
</dbReference>
<reference evidence="1 2" key="1">
    <citation type="journal article" date="2015" name="Proc. Natl. Acad. Sci. U.S.A.">
        <title>Expanded metabolic versatility of ubiquitous nitrite-oxidizing bacteria from the genus Nitrospira.</title>
        <authorList>
            <person name="Koch H."/>
            <person name="Lucker S."/>
            <person name="Albertsen M."/>
            <person name="Kitzinger K."/>
            <person name="Herbold C."/>
            <person name="Spieck E."/>
            <person name="Nielsen P.H."/>
            <person name="Wagner M."/>
            <person name="Daims H."/>
        </authorList>
    </citation>
    <scope>NUCLEOTIDE SEQUENCE [LARGE SCALE GENOMIC DNA]</scope>
    <source>
        <strain evidence="1 2">NSP M-1</strain>
    </source>
</reference>
<keyword evidence="2" id="KW-1185">Reference proteome</keyword>
<proteinExistence type="predicted"/>
<dbReference type="Proteomes" id="UP000069205">
    <property type="component" value="Chromosome"/>
</dbReference>
<evidence type="ECO:0000313" key="1">
    <source>
        <dbReference type="EMBL" id="ALA57850.1"/>
    </source>
</evidence>
<organism evidence="1 2">
    <name type="scientific">Nitrospira moscoviensis</name>
    <dbReference type="NCBI Taxonomy" id="42253"/>
    <lineage>
        <taxon>Bacteria</taxon>
        <taxon>Pseudomonadati</taxon>
        <taxon>Nitrospirota</taxon>
        <taxon>Nitrospiria</taxon>
        <taxon>Nitrospirales</taxon>
        <taxon>Nitrospiraceae</taxon>
        <taxon>Nitrospira</taxon>
    </lineage>
</organism>
<evidence type="ECO:0000313" key="2">
    <source>
        <dbReference type="Proteomes" id="UP000069205"/>
    </source>
</evidence>
<name>A0A0K2GA78_NITMO</name>